<feature type="domain" description="Glycosyl transferase family 1" evidence="1">
    <location>
        <begin position="185"/>
        <end position="304"/>
    </location>
</feature>
<evidence type="ECO:0000259" key="1">
    <source>
        <dbReference type="Pfam" id="PF00534"/>
    </source>
</evidence>
<keyword evidence="3" id="KW-0808">Transferase</keyword>
<sequence length="366" mass="42161">MSKVKRVLHFQGRMGKGGAESFMMNLYRKVDRRKLQFDFLIYDDFANVTDYHEEIEKMGGRIFVVTNPKKNIVKYWFEVKRLLAEQQFDIVHNEVYFGGGINLLLARKQGVTQRIAHSHATSDGKPSNFFMNLLRKYLHYLLIKEATDFLAVSKEAGDSLFQGHPYEIIHNGIDLSLYETDEQTREMKREELGISLNDFVVGNIGRLEKQKNQAYLIDVFSELIQKRPDAKLLIVGAGSLQHNLEKKIDDMGLSKNVFLLGERDDIPALFQVMDVFCMTSLYEGLPMVGLEAQASRKKVVLSNTISSDTKLTPNVTFVELDETKERWSNVILSQPWVNEVTTELLEYDVSHTLQQMLKVYKIYQGE</sequence>
<evidence type="ECO:0000313" key="3">
    <source>
        <dbReference type="EMBL" id="VYU50376.1"/>
    </source>
</evidence>
<dbReference type="Pfam" id="PF13439">
    <property type="entry name" value="Glyco_transf_4"/>
    <property type="match status" value="1"/>
</dbReference>
<dbReference type="Pfam" id="PF00534">
    <property type="entry name" value="Glycos_transf_1"/>
    <property type="match status" value="1"/>
</dbReference>
<reference evidence="3" key="1">
    <citation type="submission" date="2019-11" db="EMBL/GenBank/DDBJ databases">
        <authorList>
            <person name="Feng L."/>
        </authorList>
    </citation>
    <scope>NUCLEOTIDE SEQUENCE</scope>
    <source>
        <strain evidence="3">EFaeciumLFYP64</strain>
    </source>
</reference>
<dbReference type="AlphaFoldDB" id="A0A6N3FEQ8"/>
<dbReference type="EMBL" id="CACRTQ010000065">
    <property type="protein sequence ID" value="VYU50376.1"/>
    <property type="molecule type" value="Genomic_DNA"/>
</dbReference>
<evidence type="ECO:0000259" key="2">
    <source>
        <dbReference type="Pfam" id="PF13439"/>
    </source>
</evidence>
<dbReference type="GO" id="GO:0016757">
    <property type="term" value="F:glycosyltransferase activity"/>
    <property type="evidence" value="ECO:0007669"/>
    <property type="project" value="UniProtKB-KW"/>
</dbReference>
<organism evidence="3">
    <name type="scientific">Enterococcus faecium</name>
    <name type="common">Streptococcus faecium</name>
    <dbReference type="NCBI Taxonomy" id="1352"/>
    <lineage>
        <taxon>Bacteria</taxon>
        <taxon>Bacillati</taxon>
        <taxon>Bacillota</taxon>
        <taxon>Bacilli</taxon>
        <taxon>Lactobacillales</taxon>
        <taxon>Enterococcaceae</taxon>
        <taxon>Enterococcus</taxon>
    </lineage>
</organism>
<proteinExistence type="predicted"/>
<dbReference type="InterPro" id="IPR001296">
    <property type="entry name" value="Glyco_trans_1"/>
</dbReference>
<dbReference type="SUPFAM" id="SSF53756">
    <property type="entry name" value="UDP-Glycosyltransferase/glycogen phosphorylase"/>
    <property type="match status" value="1"/>
</dbReference>
<dbReference type="PANTHER" id="PTHR12526">
    <property type="entry name" value="GLYCOSYLTRANSFERASE"/>
    <property type="match status" value="1"/>
</dbReference>
<dbReference type="CDD" id="cd03812">
    <property type="entry name" value="GT4_CapH-like"/>
    <property type="match status" value="1"/>
</dbReference>
<dbReference type="InterPro" id="IPR028098">
    <property type="entry name" value="Glyco_trans_4-like_N"/>
</dbReference>
<feature type="domain" description="Glycosyltransferase subfamily 4-like N-terminal" evidence="2">
    <location>
        <begin position="17"/>
        <end position="176"/>
    </location>
</feature>
<gene>
    <name evidence="3" type="primary">epsF</name>
    <name evidence="3" type="ORF">EFLFYP64_02535</name>
</gene>
<dbReference type="Gene3D" id="3.40.50.2000">
    <property type="entry name" value="Glycogen Phosphorylase B"/>
    <property type="match status" value="2"/>
</dbReference>
<protein>
    <submittedName>
        <fullName evidence="3">Glycosyltransferase EpsF</fullName>
        <ecNumber evidence="3">2.4.-.-</ecNumber>
    </submittedName>
</protein>
<accession>A0A6N3FEQ8</accession>
<name>A0A6N3FEQ8_ENTFC</name>
<dbReference type="PANTHER" id="PTHR12526:SF637">
    <property type="entry name" value="GLYCOSYLTRANSFERASE EPSF-RELATED"/>
    <property type="match status" value="1"/>
</dbReference>
<dbReference type="EC" id="2.4.-.-" evidence="3"/>
<keyword evidence="3" id="KW-0328">Glycosyltransferase</keyword>